<protein>
    <submittedName>
        <fullName evidence="3">Heat shock protein 67B2</fullName>
    </submittedName>
</protein>
<dbReference type="OrthoDB" id="566238at2759"/>
<sequence length="138" mass="15348">MRSFLIGCLVICAVFQIVVAGNENGDFATYEEVKDIPNHPEKFLIEVRSKELVDKDGSIPGSINIPFTELEEALMMDDGEFASKYGAEKPPKDAVVIFTCLGGQYAQMGADLAKKNGWQRAKPYLGSWLEWSKREGLQ</sequence>
<dbReference type="Gene3D" id="3.40.250.10">
    <property type="entry name" value="Rhodanese-like domain"/>
    <property type="match status" value="1"/>
</dbReference>
<feature type="chain" id="PRO_5005536687" evidence="1">
    <location>
        <begin position="21"/>
        <end position="138"/>
    </location>
</feature>
<dbReference type="EMBL" id="JRES01000080">
    <property type="protein sequence ID" value="KNC34372.1"/>
    <property type="molecule type" value="Genomic_DNA"/>
</dbReference>
<evidence type="ECO:0000313" key="3">
    <source>
        <dbReference type="EMBL" id="KNC34372.1"/>
    </source>
</evidence>
<accession>A0A0L0CQD4</accession>
<keyword evidence="4" id="KW-1185">Reference proteome</keyword>
<dbReference type="PANTHER" id="PTHR44086:SF10">
    <property type="entry name" value="THIOSULFATE SULFURTRANSFERASE_RHODANESE-LIKE DOMAIN-CONTAINING PROTEIN 3"/>
    <property type="match status" value="1"/>
</dbReference>
<organism evidence="3 4">
    <name type="scientific">Lucilia cuprina</name>
    <name type="common">Green bottle fly</name>
    <name type="synonym">Australian sheep blowfly</name>
    <dbReference type="NCBI Taxonomy" id="7375"/>
    <lineage>
        <taxon>Eukaryota</taxon>
        <taxon>Metazoa</taxon>
        <taxon>Ecdysozoa</taxon>
        <taxon>Arthropoda</taxon>
        <taxon>Hexapoda</taxon>
        <taxon>Insecta</taxon>
        <taxon>Pterygota</taxon>
        <taxon>Neoptera</taxon>
        <taxon>Endopterygota</taxon>
        <taxon>Diptera</taxon>
        <taxon>Brachycera</taxon>
        <taxon>Muscomorpha</taxon>
        <taxon>Oestroidea</taxon>
        <taxon>Calliphoridae</taxon>
        <taxon>Luciliinae</taxon>
        <taxon>Lucilia</taxon>
    </lineage>
</organism>
<dbReference type="InterPro" id="IPR036873">
    <property type="entry name" value="Rhodanese-like_dom_sf"/>
</dbReference>
<comment type="caution">
    <text evidence="3">The sequence shown here is derived from an EMBL/GenBank/DDBJ whole genome shotgun (WGS) entry which is preliminary data.</text>
</comment>
<evidence type="ECO:0000259" key="2">
    <source>
        <dbReference type="PROSITE" id="PS50206"/>
    </source>
</evidence>
<dbReference type="PROSITE" id="PS50206">
    <property type="entry name" value="RHODANESE_3"/>
    <property type="match status" value="1"/>
</dbReference>
<proteinExistence type="predicted"/>
<feature type="domain" description="Rhodanese" evidence="2">
    <location>
        <begin position="38"/>
        <end position="136"/>
    </location>
</feature>
<reference evidence="3 4" key="1">
    <citation type="journal article" date="2015" name="Nat. Commun.">
        <title>Lucilia cuprina genome unlocks parasitic fly biology to underpin future interventions.</title>
        <authorList>
            <person name="Anstead C.A."/>
            <person name="Korhonen P.K."/>
            <person name="Young N.D."/>
            <person name="Hall R.S."/>
            <person name="Jex A.R."/>
            <person name="Murali S.C."/>
            <person name="Hughes D.S."/>
            <person name="Lee S.F."/>
            <person name="Perry T."/>
            <person name="Stroehlein A.J."/>
            <person name="Ansell B.R."/>
            <person name="Breugelmans B."/>
            <person name="Hofmann A."/>
            <person name="Qu J."/>
            <person name="Dugan S."/>
            <person name="Lee S.L."/>
            <person name="Chao H."/>
            <person name="Dinh H."/>
            <person name="Han Y."/>
            <person name="Doddapaneni H.V."/>
            <person name="Worley K.C."/>
            <person name="Muzny D.M."/>
            <person name="Ioannidis P."/>
            <person name="Waterhouse R.M."/>
            <person name="Zdobnov E.M."/>
            <person name="James P.J."/>
            <person name="Bagnall N.H."/>
            <person name="Kotze A.C."/>
            <person name="Gibbs R.A."/>
            <person name="Richards S."/>
            <person name="Batterham P."/>
            <person name="Gasser R.B."/>
        </authorList>
    </citation>
    <scope>NUCLEOTIDE SEQUENCE [LARGE SCALE GENOMIC DNA]</scope>
    <source>
        <strain evidence="3 4">LS</strain>
        <tissue evidence="3">Full body</tissue>
    </source>
</reference>
<dbReference type="InterPro" id="IPR001763">
    <property type="entry name" value="Rhodanese-like_dom"/>
</dbReference>
<dbReference type="Pfam" id="PF00581">
    <property type="entry name" value="Rhodanese"/>
    <property type="match status" value="1"/>
</dbReference>
<keyword evidence="1" id="KW-0732">Signal</keyword>
<dbReference type="STRING" id="7375.A0A0L0CQD4"/>
<dbReference type="OMA" id="FFCQMGR"/>
<name>A0A0L0CQD4_LUCCU</name>
<dbReference type="AlphaFoldDB" id="A0A0L0CQD4"/>
<evidence type="ECO:0000313" key="4">
    <source>
        <dbReference type="Proteomes" id="UP000037069"/>
    </source>
</evidence>
<dbReference type="SUPFAM" id="SSF52821">
    <property type="entry name" value="Rhodanese/Cell cycle control phosphatase"/>
    <property type="match status" value="1"/>
</dbReference>
<keyword evidence="3" id="KW-0346">Stress response</keyword>
<dbReference type="Proteomes" id="UP000037069">
    <property type="component" value="Unassembled WGS sequence"/>
</dbReference>
<gene>
    <name evidence="3" type="ORF">FF38_05990</name>
</gene>
<evidence type="ECO:0000256" key="1">
    <source>
        <dbReference type="SAM" id="SignalP"/>
    </source>
</evidence>
<feature type="signal peptide" evidence="1">
    <location>
        <begin position="1"/>
        <end position="20"/>
    </location>
</feature>
<dbReference type="SMART" id="SM00450">
    <property type="entry name" value="RHOD"/>
    <property type="match status" value="1"/>
</dbReference>
<dbReference type="PANTHER" id="PTHR44086">
    <property type="entry name" value="THIOSULFATE SULFURTRANSFERASE RDL2, MITOCHONDRIAL-RELATED"/>
    <property type="match status" value="1"/>
</dbReference>